<dbReference type="GO" id="GO:0016747">
    <property type="term" value="F:acyltransferase activity, transferring groups other than amino-acyl groups"/>
    <property type="evidence" value="ECO:0007669"/>
    <property type="project" value="InterPro"/>
</dbReference>
<comment type="caution">
    <text evidence="3">The sequence shown here is derived from an EMBL/GenBank/DDBJ whole genome shotgun (WGS) entry which is preliminary data.</text>
</comment>
<name>A0A6I4R8B0_9STRE</name>
<accession>A0A6I4R8B0</accession>
<evidence type="ECO:0000313" key="5">
    <source>
        <dbReference type="Proteomes" id="UP000435423"/>
    </source>
</evidence>
<dbReference type="Proteomes" id="UP000435060">
    <property type="component" value="Unassembled WGS sequence"/>
</dbReference>
<proteinExistence type="predicted"/>
<evidence type="ECO:0000259" key="1">
    <source>
        <dbReference type="PROSITE" id="PS51186"/>
    </source>
</evidence>
<sequence length="186" mass="22316">MNKLHLKSFTEGDLKQIWEIGFRAADPEWKKWDAPYFDDYQAYDKFEVFKEGNEYPFLRLPRVQGIFIGEKPIGMLSYYWENEETRWLEIGIIIYDPAYWNDGYGTQALTLWIEHIFATMPELEHIGLTTWSGNKRMMRVAEKLGMIKEAQIRKVRYWQGVYYDSVKYGILREEWEMQRSAKATLL</sequence>
<evidence type="ECO:0000313" key="4">
    <source>
        <dbReference type="Proteomes" id="UP000435060"/>
    </source>
</evidence>
<keyword evidence="4" id="KW-1185">Reference proteome</keyword>
<dbReference type="PANTHER" id="PTHR43415:SF4">
    <property type="entry name" value="N-ACETYLTRANSFERASE DOMAIN-CONTAINING PROTEIN"/>
    <property type="match status" value="1"/>
</dbReference>
<evidence type="ECO:0000313" key="3">
    <source>
        <dbReference type="EMBL" id="MWV55779.1"/>
    </source>
</evidence>
<dbReference type="RefSeq" id="WP_154607884.1">
    <property type="nucleotide sequence ID" value="NZ_CP072115.1"/>
</dbReference>
<protein>
    <submittedName>
        <fullName evidence="3">GNAT family N-acetyltransferase</fullName>
    </submittedName>
</protein>
<reference evidence="2 4" key="2">
    <citation type="submission" date="2019-11" db="EMBL/GenBank/DDBJ databases">
        <title>Streptococcis sp. isolated from the respiratory tract of Marmot.</title>
        <authorList>
            <person name="Zhang G."/>
        </authorList>
    </citation>
    <scope>NUCLEOTIDE SEQUENCE [LARGE SCALE GENOMIC DNA]</scope>
    <source>
        <strain evidence="2">Zg-86</strain>
        <strain evidence="4">zg-86</strain>
    </source>
</reference>
<dbReference type="CDD" id="cd04301">
    <property type="entry name" value="NAT_SF"/>
    <property type="match status" value="1"/>
</dbReference>
<organism evidence="3 5">
    <name type="scientific">Streptococcus zhangguiae</name>
    <dbReference type="NCBI Taxonomy" id="2664091"/>
    <lineage>
        <taxon>Bacteria</taxon>
        <taxon>Bacillati</taxon>
        <taxon>Bacillota</taxon>
        <taxon>Bacilli</taxon>
        <taxon>Lactobacillales</taxon>
        <taxon>Streptococcaceae</taxon>
        <taxon>Streptococcus</taxon>
    </lineage>
</organism>
<dbReference type="Gene3D" id="3.40.630.30">
    <property type="match status" value="1"/>
</dbReference>
<dbReference type="PANTHER" id="PTHR43415">
    <property type="entry name" value="SPERMIDINE N(1)-ACETYLTRANSFERASE"/>
    <property type="match status" value="1"/>
</dbReference>
<dbReference type="AlphaFoldDB" id="A0A6I4R8B0"/>
<feature type="domain" description="N-acetyltransferase" evidence="1">
    <location>
        <begin position="4"/>
        <end position="169"/>
    </location>
</feature>
<dbReference type="EMBL" id="WLCG01000002">
    <property type="protein sequence ID" value="MTB63797.1"/>
    <property type="molecule type" value="Genomic_DNA"/>
</dbReference>
<dbReference type="InterPro" id="IPR016181">
    <property type="entry name" value="Acyl_CoA_acyltransferase"/>
</dbReference>
<dbReference type="SUPFAM" id="SSF55729">
    <property type="entry name" value="Acyl-CoA N-acyltransferases (Nat)"/>
    <property type="match status" value="1"/>
</dbReference>
<dbReference type="EMBL" id="WUBJ01000002">
    <property type="protein sequence ID" value="MWV55779.1"/>
    <property type="molecule type" value="Genomic_DNA"/>
</dbReference>
<dbReference type="Proteomes" id="UP000435423">
    <property type="component" value="Unassembled WGS sequence"/>
</dbReference>
<gene>
    <name evidence="2" type="ORF">GGG87_02060</name>
    <name evidence="3" type="ORF">GGH11_02065</name>
</gene>
<dbReference type="InterPro" id="IPR000182">
    <property type="entry name" value="GNAT_dom"/>
</dbReference>
<evidence type="ECO:0000313" key="2">
    <source>
        <dbReference type="EMBL" id="MTB63797.1"/>
    </source>
</evidence>
<reference evidence="3 5" key="1">
    <citation type="submission" date="2019-10" db="EMBL/GenBank/DDBJ databases">
        <title>Streptococcis sp, isolated from the respiratory tract of Marmot.</title>
        <authorList>
            <person name="Zhang G."/>
        </authorList>
    </citation>
    <scope>NUCLEOTIDE SEQUENCE [LARGE SCALE GENOMIC DNA]</scope>
    <source>
        <strain evidence="5">zg-70</strain>
        <strain evidence="3">Zg-70</strain>
    </source>
</reference>
<dbReference type="PROSITE" id="PS51186">
    <property type="entry name" value="GNAT"/>
    <property type="match status" value="1"/>
</dbReference>
<dbReference type="Pfam" id="PF13302">
    <property type="entry name" value="Acetyltransf_3"/>
    <property type="match status" value="1"/>
</dbReference>